<dbReference type="AlphaFoldDB" id="A0A1C4CM45"/>
<evidence type="ECO:0000313" key="3">
    <source>
        <dbReference type="Proteomes" id="UP000198975"/>
    </source>
</evidence>
<organism evidence="2 3">
    <name type="scientific">Kosakonia oryzendophytica</name>
    <dbReference type="NCBI Taxonomy" id="1005665"/>
    <lineage>
        <taxon>Bacteria</taxon>
        <taxon>Pseudomonadati</taxon>
        <taxon>Pseudomonadota</taxon>
        <taxon>Gammaproteobacteria</taxon>
        <taxon>Enterobacterales</taxon>
        <taxon>Enterobacteriaceae</taxon>
        <taxon>Kosakonia</taxon>
    </lineage>
</organism>
<gene>
    <name evidence="2" type="ORF">GA0061071_10865</name>
</gene>
<accession>A0A1C4CM45</accession>
<keyword evidence="1" id="KW-0732">Signal</keyword>
<dbReference type="EMBL" id="FMAY01000008">
    <property type="protein sequence ID" value="SCC20180.1"/>
    <property type="molecule type" value="Genomic_DNA"/>
</dbReference>
<evidence type="ECO:0000313" key="2">
    <source>
        <dbReference type="EMBL" id="SCC20180.1"/>
    </source>
</evidence>
<evidence type="ECO:0000256" key="1">
    <source>
        <dbReference type="SAM" id="SignalP"/>
    </source>
</evidence>
<feature type="chain" id="PRO_5008689983" evidence="1">
    <location>
        <begin position="38"/>
        <end position="102"/>
    </location>
</feature>
<name>A0A1C4CM45_9ENTR</name>
<reference evidence="3" key="1">
    <citation type="submission" date="2016-08" db="EMBL/GenBank/DDBJ databases">
        <authorList>
            <person name="Varghese N."/>
            <person name="Submissions Spin"/>
        </authorList>
    </citation>
    <scope>NUCLEOTIDE SEQUENCE [LARGE SCALE GENOMIC DNA]</scope>
    <source>
        <strain evidence="3">REICA_082</strain>
    </source>
</reference>
<sequence>MRNIELRHKFPPSLSGRNLKKVVPGIILALLATPTLAAEQQQGNALTLGGVWMLRHAILVRIKAAPQRPWCLITRWQMVSSSAVRGVSVTATISVSWITALR</sequence>
<protein>
    <submittedName>
        <fullName evidence="2">Uncharacterized protein</fullName>
    </submittedName>
</protein>
<feature type="signal peptide" evidence="1">
    <location>
        <begin position="1"/>
        <end position="37"/>
    </location>
</feature>
<dbReference type="Proteomes" id="UP000198975">
    <property type="component" value="Unassembled WGS sequence"/>
</dbReference>
<keyword evidence="3" id="KW-1185">Reference proteome</keyword>
<proteinExistence type="predicted"/>